<organism evidence="2 3">
    <name type="scientific">Coprinopsis cinerea (strain Okayama-7 / 130 / ATCC MYA-4618 / FGSC 9003)</name>
    <name type="common">Inky cap fungus</name>
    <name type="synonym">Hormographiella aspergillata</name>
    <dbReference type="NCBI Taxonomy" id="240176"/>
    <lineage>
        <taxon>Eukaryota</taxon>
        <taxon>Fungi</taxon>
        <taxon>Dikarya</taxon>
        <taxon>Basidiomycota</taxon>
        <taxon>Agaricomycotina</taxon>
        <taxon>Agaricomycetes</taxon>
        <taxon>Agaricomycetidae</taxon>
        <taxon>Agaricales</taxon>
        <taxon>Agaricineae</taxon>
        <taxon>Psathyrellaceae</taxon>
        <taxon>Coprinopsis</taxon>
    </lineage>
</organism>
<evidence type="ECO:0000313" key="2">
    <source>
        <dbReference type="EMBL" id="EFI28009.1"/>
    </source>
</evidence>
<gene>
    <name evidence="2" type="ORF">CC1G_14501</name>
</gene>
<sequence length="63" mass="7411">MALSRSGELTPPDARGRSSKPYTHLKIKFLVKKQNNHWDEDVQASRKQRYYIGACLHYHVVKR</sequence>
<accession>D6RLW1</accession>
<dbReference type="KEGG" id="cci:CC1G_14501"/>
<dbReference type="RefSeq" id="XP_002911503.1">
    <property type="nucleotide sequence ID" value="XM_002911457.1"/>
</dbReference>
<dbReference type="GeneID" id="9378733"/>
<feature type="region of interest" description="Disordered" evidence="1">
    <location>
        <begin position="1"/>
        <end position="21"/>
    </location>
</feature>
<keyword evidence="3" id="KW-1185">Reference proteome</keyword>
<dbReference type="HOGENOM" id="CLU_2885680_0_0_1"/>
<name>D6RLW1_COPC7</name>
<comment type="caution">
    <text evidence="2">The sequence shown here is derived from an EMBL/GenBank/DDBJ whole genome shotgun (WGS) entry which is preliminary data.</text>
</comment>
<evidence type="ECO:0000313" key="3">
    <source>
        <dbReference type="Proteomes" id="UP000001861"/>
    </source>
</evidence>
<evidence type="ECO:0000256" key="1">
    <source>
        <dbReference type="SAM" id="MobiDB-lite"/>
    </source>
</evidence>
<dbReference type="Proteomes" id="UP000001861">
    <property type="component" value="Unassembled WGS sequence"/>
</dbReference>
<proteinExistence type="predicted"/>
<protein>
    <submittedName>
        <fullName evidence="2">Uncharacterized protein</fullName>
    </submittedName>
</protein>
<reference evidence="2 3" key="1">
    <citation type="journal article" date="2010" name="Proc. Natl. Acad. Sci. U.S.A.">
        <title>Insights into evolution of multicellular fungi from the assembled chromosomes of the mushroom Coprinopsis cinerea (Coprinus cinereus).</title>
        <authorList>
            <person name="Stajich J.E."/>
            <person name="Wilke S.K."/>
            <person name="Ahren D."/>
            <person name="Au C.H."/>
            <person name="Birren B.W."/>
            <person name="Borodovsky M."/>
            <person name="Burns C."/>
            <person name="Canback B."/>
            <person name="Casselton L.A."/>
            <person name="Cheng C.K."/>
            <person name="Deng J."/>
            <person name="Dietrich F.S."/>
            <person name="Fargo D.C."/>
            <person name="Farman M.L."/>
            <person name="Gathman A.C."/>
            <person name="Goldberg J."/>
            <person name="Guigo R."/>
            <person name="Hoegger P.J."/>
            <person name="Hooker J.B."/>
            <person name="Huggins A."/>
            <person name="James T.Y."/>
            <person name="Kamada T."/>
            <person name="Kilaru S."/>
            <person name="Kodira C."/>
            <person name="Kues U."/>
            <person name="Kupfer D."/>
            <person name="Kwan H.S."/>
            <person name="Lomsadze A."/>
            <person name="Li W."/>
            <person name="Lilly W.W."/>
            <person name="Ma L.J."/>
            <person name="Mackey A.J."/>
            <person name="Manning G."/>
            <person name="Martin F."/>
            <person name="Muraguchi H."/>
            <person name="Natvig D.O."/>
            <person name="Palmerini H."/>
            <person name="Ramesh M.A."/>
            <person name="Rehmeyer C.J."/>
            <person name="Roe B.A."/>
            <person name="Shenoy N."/>
            <person name="Stanke M."/>
            <person name="Ter-Hovhannisyan V."/>
            <person name="Tunlid A."/>
            <person name="Velagapudi R."/>
            <person name="Vision T.J."/>
            <person name="Zeng Q."/>
            <person name="Zolan M.E."/>
            <person name="Pukkila P.J."/>
        </authorList>
    </citation>
    <scope>NUCLEOTIDE SEQUENCE [LARGE SCALE GENOMIC DNA]</scope>
    <source>
        <strain evidence="3">Okayama-7 / 130 / ATCC MYA-4618 / FGSC 9003</strain>
    </source>
</reference>
<dbReference type="EMBL" id="AACS02000004">
    <property type="protein sequence ID" value="EFI28009.1"/>
    <property type="molecule type" value="Genomic_DNA"/>
</dbReference>
<dbReference type="VEuPathDB" id="FungiDB:CC1G_14501"/>
<dbReference type="InParanoid" id="D6RLW1"/>
<dbReference type="AlphaFoldDB" id="D6RLW1"/>